<dbReference type="Proteomes" id="UP001190700">
    <property type="component" value="Unassembled WGS sequence"/>
</dbReference>
<keyword evidence="1" id="KW-1133">Transmembrane helix</keyword>
<evidence type="ECO:0000256" key="1">
    <source>
        <dbReference type="SAM" id="Phobius"/>
    </source>
</evidence>
<gene>
    <name evidence="2" type="ORF">CYMTET_9216</name>
</gene>
<accession>A0AAE0GS77</accession>
<keyword evidence="1" id="KW-0472">Membrane</keyword>
<sequence>MLVTSILVFVVYVLGIPGLFAAVLYHGLKNNLLTDKSFMAKFAWLYDSFELEWVWWCMLIFVRRVVCAAVLVFAARYDIMESTSLLSLSFTVISGLVYYTKDNHNINVDSWTGIFFVAIALQMGLAFGIFAYDVYLNRTASAALKDWIRNEPSNDKIAMLYELGQCLLDLDSASVEYQINLHNTTFKARFYNTLFDGFPYIVDWMADASEAELANAERMFEGGIEENNEEEDGHSVSGSELAERDHKRMTQKFQPLGGDILWEEFNLALSRPATYVDEDGVVSDEYLRDGNSLTRLTGRDGKESAIYYWALRKFVYELNKRFFMRGTKEKNGMLKAVP</sequence>
<evidence type="ECO:0000313" key="2">
    <source>
        <dbReference type="EMBL" id="KAK3283073.1"/>
    </source>
</evidence>
<evidence type="ECO:0000313" key="3">
    <source>
        <dbReference type="Proteomes" id="UP001190700"/>
    </source>
</evidence>
<feature type="transmembrane region" description="Helical" evidence="1">
    <location>
        <begin position="111"/>
        <end position="135"/>
    </location>
</feature>
<proteinExistence type="predicted"/>
<comment type="caution">
    <text evidence="2">The sequence shown here is derived from an EMBL/GenBank/DDBJ whole genome shotgun (WGS) entry which is preliminary data.</text>
</comment>
<protein>
    <submittedName>
        <fullName evidence="2">Uncharacterized protein</fullName>
    </submittedName>
</protein>
<feature type="transmembrane region" description="Helical" evidence="1">
    <location>
        <begin position="82"/>
        <end position="99"/>
    </location>
</feature>
<keyword evidence="1" id="KW-0812">Transmembrane</keyword>
<organism evidence="2 3">
    <name type="scientific">Cymbomonas tetramitiformis</name>
    <dbReference type="NCBI Taxonomy" id="36881"/>
    <lineage>
        <taxon>Eukaryota</taxon>
        <taxon>Viridiplantae</taxon>
        <taxon>Chlorophyta</taxon>
        <taxon>Pyramimonadophyceae</taxon>
        <taxon>Pyramimonadales</taxon>
        <taxon>Pyramimonadaceae</taxon>
        <taxon>Cymbomonas</taxon>
    </lineage>
</organism>
<reference evidence="2 3" key="1">
    <citation type="journal article" date="2015" name="Genome Biol. Evol.">
        <title>Comparative Genomics of a Bacterivorous Green Alga Reveals Evolutionary Causalities and Consequences of Phago-Mixotrophic Mode of Nutrition.</title>
        <authorList>
            <person name="Burns J.A."/>
            <person name="Paasch A."/>
            <person name="Narechania A."/>
            <person name="Kim E."/>
        </authorList>
    </citation>
    <scope>NUCLEOTIDE SEQUENCE [LARGE SCALE GENOMIC DNA]</scope>
    <source>
        <strain evidence="2 3">PLY_AMNH</strain>
    </source>
</reference>
<keyword evidence="3" id="KW-1185">Reference proteome</keyword>
<feature type="transmembrane region" description="Helical" evidence="1">
    <location>
        <begin position="53"/>
        <end position="75"/>
    </location>
</feature>
<dbReference type="AlphaFoldDB" id="A0AAE0GS77"/>
<dbReference type="EMBL" id="LGRX02003045">
    <property type="protein sequence ID" value="KAK3283073.1"/>
    <property type="molecule type" value="Genomic_DNA"/>
</dbReference>
<name>A0AAE0GS77_9CHLO</name>
<feature type="transmembrane region" description="Helical" evidence="1">
    <location>
        <begin position="7"/>
        <end position="28"/>
    </location>
</feature>